<keyword evidence="1" id="KW-0732">Signal</keyword>
<keyword evidence="2" id="KW-0401">Integrin</keyword>
<proteinExistence type="predicted"/>
<dbReference type="Proteomes" id="UP000017981">
    <property type="component" value="Unassembled WGS sequence"/>
</dbReference>
<evidence type="ECO:0000313" key="2">
    <source>
        <dbReference type="EMBL" id="CCQ56681.1"/>
    </source>
</evidence>
<evidence type="ECO:0000313" key="3">
    <source>
        <dbReference type="Proteomes" id="UP000017981"/>
    </source>
</evidence>
<dbReference type="AlphaFoldDB" id="T2ISU7"/>
<dbReference type="Gene3D" id="2.130.10.130">
    <property type="entry name" value="Integrin alpha, N-terminal"/>
    <property type="match status" value="1"/>
</dbReference>
<evidence type="ECO:0000256" key="1">
    <source>
        <dbReference type="ARBA" id="ARBA00022729"/>
    </source>
</evidence>
<gene>
    <name evidence="2" type="ORF">CWATWH0005_5218</name>
</gene>
<name>T2ISU7_CROWT</name>
<dbReference type="Pfam" id="PF01839">
    <property type="entry name" value="FG-GAP"/>
    <property type="match status" value="1"/>
</dbReference>
<dbReference type="SUPFAM" id="SSF69318">
    <property type="entry name" value="Integrin alpha N-terminal domain"/>
    <property type="match status" value="1"/>
</dbReference>
<dbReference type="InterPro" id="IPR028994">
    <property type="entry name" value="Integrin_alpha_N"/>
</dbReference>
<sequence length="111" mass="11305">MEMALMTFLLGQALPTPMAMRCRRELCVFGSASGFSASLDLSSLDGSNGFVLNGIDEFDGSGSSVSGAGDINGDGFDDIIIGAIFADPNGNESAGESYVIFGSDEFGGGNS</sequence>
<dbReference type="InterPro" id="IPR013517">
    <property type="entry name" value="FG-GAP"/>
</dbReference>
<reference evidence="2 3" key="1">
    <citation type="submission" date="2013-01" db="EMBL/GenBank/DDBJ databases">
        <authorList>
            <person name="Bench S."/>
        </authorList>
    </citation>
    <scope>NUCLEOTIDE SEQUENCE [LARGE SCALE GENOMIC DNA]</scope>
    <source>
        <strain evidence="2 3">WH 0005</strain>
    </source>
</reference>
<reference evidence="2 3" key="2">
    <citation type="submission" date="2013-09" db="EMBL/GenBank/DDBJ databases">
        <title>Whole genome comparison of six Crocosphaera watsonii strains with differing phenotypes.</title>
        <authorList>
            <person name="Bench S.R."/>
            <person name="Heller P."/>
            <person name="Frank I."/>
            <person name="Arciniega M."/>
            <person name="Shilova I.N."/>
            <person name="Zehr J.P."/>
        </authorList>
    </citation>
    <scope>NUCLEOTIDE SEQUENCE [LARGE SCALE GENOMIC DNA]</scope>
    <source>
        <strain evidence="2 3">WH 0005</strain>
    </source>
</reference>
<protein>
    <submittedName>
        <fullName evidence="2">Integrins alpha chain</fullName>
    </submittedName>
</protein>
<comment type="caution">
    <text evidence="2">The sequence shown here is derived from an EMBL/GenBank/DDBJ whole genome shotgun (WGS) entry which is preliminary data.</text>
</comment>
<dbReference type="EMBL" id="CAQL01000671">
    <property type="protein sequence ID" value="CCQ56681.1"/>
    <property type="molecule type" value="Genomic_DNA"/>
</dbReference>
<dbReference type="GO" id="GO:0007229">
    <property type="term" value="P:integrin-mediated signaling pathway"/>
    <property type="evidence" value="ECO:0007669"/>
    <property type="project" value="UniProtKB-KW"/>
</dbReference>
<organism evidence="2 3">
    <name type="scientific">Crocosphaera watsonii WH 0005</name>
    <dbReference type="NCBI Taxonomy" id="423472"/>
    <lineage>
        <taxon>Bacteria</taxon>
        <taxon>Bacillati</taxon>
        <taxon>Cyanobacteriota</taxon>
        <taxon>Cyanophyceae</taxon>
        <taxon>Oscillatoriophycideae</taxon>
        <taxon>Chroococcales</taxon>
        <taxon>Aphanothecaceae</taxon>
        <taxon>Crocosphaera</taxon>
    </lineage>
</organism>
<accession>T2ISU7</accession>